<evidence type="ECO:0000256" key="12">
    <source>
        <dbReference type="ARBA" id="ARBA00047899"/>
    </source>
</evidence>
<evidence type="ECO:0000256" key="14">
    <source>
        <dbReference type="PROSITE-ProRule" id="PRU10141"/>
    </source>
</evidence>
<reference evidence="17" key="1">
    <citation type="submission" date="2016-02" db="EMBL/GenBank/DDBJ databases">
        <title>WGS assembly of Manihot esculenta.</title>
        <authorList>
            <person name="Bredeson J.V."/>
            <person name="Prochnik S.E."/>
            <person name="Lyons J.B."/>
            <person name="Schmutz J."/>
            <person name="Grimwood J."/>
            <person name="Vrebalov J."/>
            <person name="Bart R.S."/>
            <person name="Amuge T."/>
            <person name="Ferguson M.E."/>
            <person name="Green R."/>
            <person name="Putnam N."/>
            <person name="Stites J."/>
            <person name="Rounsley S."/>
            <person name="Rokhsar D.S."/>
        </authorList>
    </citation>
    <scope>NUCLEOTIDE SEQUENCE [LARGE SCALE GENOMIC DNA]</scope>
    <source>
        <tissue evidence="17">Leaf</tissue>
    </source>
</reference>
<dbReference type="PROSITE" id="PS50011">
    <property type="entry name" value="PROTEIN_KINASE_DOM"/>
    <property type="match status" value="1"/>
</dbReference>
<comment type="catalytic activity">
    <reaction evidence="12">
        <text>L-threonyl-[protein] + ATP = O-phospho-L-threonyl-[protein] + ADP + H(+)</text>
        <dbReference type="Rhea" id="RHEA:46608"/>
        <dbReference type="Rhea" id="RHEA-COMP:11060"/>
        <dbReference type="Rhea" id="RHEA-COMP:11605"/>
        <dbReference type="ChEBI" id="CHEBI:15378"/>
        <dbReference type="ChEBI" id="CHEBI:30013"/>
        <dbReference type="ChEBI" id="CHEBI:30616"/>
        <dbReference type="ChEBI" id="CHEBI:61977"/>
        <dbReference type="ChEBI" id="CHEBI:456216"/>
        <dbReference type="EC" id="2.7.11.1"/>
    </reaction>
</comment>
<dbReference type="InterPro" id="IPR047117">
    <property type="entry name" value="PERK1-13-like"/>
</dbReference>
<sequence>MRDRLRKIRDKIKDGKSKLSSAWEKLFTTHYGLRQFTYKKLADATQNFSNNRLLGEGGFGQVYKGKIHGNTYAIKKLKRLPKKMEAEIKILSTVSHQNLVKLIGCCIEGADTLLVLEFAPNNSLKYHLHGNQGNEILEWSNRMKIAIGSANGLKYLHEGYPYKIIHRDIKTDNIVLDYDFEPKVTDFGLALFFPNDDTDVYSFGVVLLELITGKKTIINGTTIVNWARDPIRQALAGNHTALVDLKLTEYNREEMNRMIGCAAACLYKPFNSRPSMNQIIQTLEGIIPVINIWNENDSNNIPRET</sequence>
<evidence type="ECO:0000259" key="16">
    <source>
        <dbReference type="PROSITE" id="PS50011"/>
    </source>
</evidence>
<keyword evidence="5" id="KW-0808">Transferase</keyword>
<dbReference type="InterPro" id="IPR017441">
    <property type="entry name" value="Protein_kinase_ATP_BS"/>
</dbReference>
<name>A0A2C9W3E9_MANES</name>
<evidence type="ECO:0000256" key="2">
    <source>
        <dbReference type="ARBA" id="ARBA00012513"/>
    </source>
</evidence>
<evidence type="ECO:0000256" key="15">
    <source>
        <dbReference type="RuleBase" id="RU000304"/>
    </source>
</evidence>
<dbReference type="PANTHER" id="PTHR47982">
    <property type="entry name" value="PROLINE-RICH RECEPTOR-LIKE PROTEIN KINASE PERK4"/>
    <property type="match status" value="1"/>
</dbReference>
<evidence type="ECO:0000313" key="17">
    <source>
        <dbReference type="EMBL" id="OAY52996.1"/>
    </source>
</evidence>
<keyword evidence="9 14" id="KW-0067">ATP-binding</keyword>
<evidence type="ECO:0000256" key="4">
    <source>
        <dbReference type="ARBA" id="ARBA00022527"/>
    </source>
</evidence>
<dbReference type="SMART" id="SM00220">
    <property type="entry name" value="S_TKc"/>
    <property type="match status" value="1"/>
</dbReference>
<comment type="similarity">
    <text evidence="15">Belongs to the protein kinase superfamily.</text>
</comment>
<keyword evidence="10" id="KW-1133">Transmembrane helix</keyword>
<evidence type="ECO:0000256" key="7">
    <source>
        <dbReference type="ARBA" id="ARBA00022741"/>
    </source>
</evidence>
<dbReference type="PROSITE" id="PS00107">
    <property type="entry name" value="PROTEIN_KINASE_ATP"/>
    <property type="match status" value="1"/>
</dbReference>
<dbReference type="GO" id="GO:0005524">
    <property type="term" value="F:ATP binding"/>
    <property type="evidence" value="ECO:0007669"/>
    <property type="project" value="UniProtKB-UniRule"/>
</dbReference>
<keyword evidence="3" id="KW-1003">Cell membrane</keyword>
<dbReference type="EC" id="2.7.11.1" evidence="2"/>
<dbReference type="EMBL" id="CM004390">
    <property type="protein sequence ID" value="OAY52996.1"/>
    <property type="molecule type" value="Genomic_DNA"/>
</dbReference>
<dbReference type="Gene3D" id="1.10.510.10">
    <property type="entry name" value="Transferase(Phosphotransferase) domain 1"/>
    <property type="match status" value="2"/>
</dbReference>
<dbReference type="PANTHER" id="PTHR47982:SF40">
    <property type="entry name" value="NON-SPECIFIC SERINE_THREONINE PROTEIN KINASE"/>
    <property type="match status" value="1"/>
</dbReference>
<dbReference type="InterPro" id="IPR000719">
    <property type="entry name" value="Prot_kinase_dom"/>
</dbReference>
<evidence type="ECO:0000256" key="9">
    <source>
        <dbReference type="ARBA" id="ARBA00022840"/>
    </source>
</evidence>
<evidence type="ECO:0000256" key="8">
    <source>
        <dbReference type="ARBA" id="ARBA00022777"/>
    </source>
</evidence>
<dbReference type="InterPro" id="IPR011009">
    <property type="entry name" value="Kinase-like_dom_sf"/>
</dbReference>
<keyword evidence="11" id="KW-0472">Membrane</keyword>
<dbReference type="InterPro" id="IPR008271">
    <property type="entry name" value="Ser/Thr_kinase_AS"/>
</dbReference>
<dbReference type="Pfam" id="PF00069">
    <property type="entry name" value="Pkinase"/>
    <property type="match status" value="1"/>
</dbReference>
<dbReference type="GO" id="GO:0005886">
    <property type="term" value="C:plasma membrane"/>
    <property type="evidence" value="ECO:0000318"/>
    <property type="project" value="GO_Central"/>
</dbReference>
<keyword evidence="6" id="KW-0812">Transmembrane</keyword>
<dbReference type="FunFam" id="1.10.510.10:FF:001023">
    <property type="entry name" value="Os07g0541700 protein"/>
    <property type="match status" value="1"/>
</dbReference>
<gene>
    <name evidence="17" type="ORF">MANES_04G128200</name>
</gene>
<dbReference type="GO" id="GO:0004674">
    <property type="term" value="F:protein serine/threonine kinase activity"/>
    <property type="evidence" value="ECO:0007669"/>
    <property type="project" value="UniProtKB-KW"/>
</dbReference>
<comment type="subcellular location">
    <subcellularLocation>
        <location evidence="1">Cell membrane</location>
        <topology evidence="1">Single-pass membrane protein</topology>
    </subcellularLocation>
</comment>
<feature type="binding site" evidence="14">
    <location>
        <position position="83"/>
    </location>
    <ligand>
        <name>ATP</name>
        <dbReference type="ChEBI" id="CHEBI:30616"/>
    </ligand>
</feature>
<comment type="catalytic activity">
    <reaction evidence="13">
        <text>L-seryl-[protein] + ATP = O-phospho-L-seryl-[protein] + ADP + H(+)</text>
        <dbReference type="Rhea" id="RHEA:17989"/>
        <dbReference type="Rhea" id="RHEA-COMP:9863"/>
        <dbReference type="Rhea" id="RHEA-COMP:11604"/>
        <dbReference type="ChEBI" id="CHEBI:15378"/>
        <dbReference type="ChEBI" id="CHEBI:29999"/>
        <dbReference type="ChEBI" id="CHEBI:30616"/>
        <dbReference type="ChEBI" id="CHEBI:83421"/>
        <dbReference type="ChEBI" id="CHEBI:456216"/>
        <dbReference type="EC" id="2.7.11.1"/>
    </reaction>
</comment>
<dbReference type="PIRSF" id="PIRSF000654">
    <property type="entry name" value="Integrin-linked_kinase"/>
    <property type="match status" value="1"/>
</dbReference>
<evidence type="ECO:0000256" key="3">
    <source>
        <dbReference type="ARBA" id="ARBA00022475"/>
    </source>
</evidence>
<evidence type="ECO:0000256" key="1">
    <source>
        <dbReference type="ARBA" id="ARBA00004162"/>
    </source>
</evidence>
<proteinExistence type="inferred from homology"/>
<dbReference type="AlphaFoldDB" id="A0A2C9W3E9"/>
<keyword evidence="8" id="KW-0418">Kinase</keyword>
<keyword evidence="4 15" id="KW-0723">Serine/threonine-protein kinase</keyword>
<evidence type="ECO:0000256" key="6">
    <source>
        <dbReference type="ARBA" id="ARBA00022692"/>
    </source>
</evidence>
<evidence type="ECO:0000256" key="5">
    <source>
        <dbReference type="ARBA" id="ARBA00022679"/>
    </source>
</evidence>
<dbReference type="SUPFAM" id="SSF56112">
    <property type="entry name" value="Protein kinase-like (PK-like)"/>
    <property type="match status" value="1"/>
</dbReference>
<feature type="domain" description="Protein kinase" evidence="16">
    <location>
        <begin position="48"/>
        <end position="290"/>
    </location>
</feature>
<evidence type="ECO:0000256" key="10">
    <source>
        <dbReference type="ARBA" id="ARBA00022989"/>
    </source>
</evidence>
<protein>
    <recommendedName>
        <fullName evidence="2">non-specific serine/threonine protein kinase</fullName>
        <ecNumber evidence="2">2.7.11.1</ecNumber>
    </recommendedName>
</protein>
<organism evidence="17">
    <name type="scientific">Manihot esculenta</name>
    <name type="common">Cassava</name>
    <name type="synonym">Jatropha manihot</name>
    <dbReference type="NCBI Taxonomy" id="3983"/>
    <lineage>
        <taxon>Eukaryota</taxon>
        <taxon>Viridiplantae</taxon>
        <taxon>Streptophyta</taxon>
        <taxon>Embryophyta</taxon>
        <taxon>Tracheophyta</taxon>
        <taxon>Spermatophyta</taxon>
        <taxon>Magnoliopsida</taxon>
        <taxon>eudicotyledons</taxon>
        <taxon>Gunneridae</taxon>
        <taxon>Pentapetalae</taxon>
        <taxon>rosids</taxon>
        <taxon>fabids</taxon>
        <taxon>Malpighiales</taxon>
        <taxon>Euphorbiaceae</taxon>
        <taxon>Crotonoideae</taxon>
        <taxon>Manihoteae</taxon>
        <taxon>Manihot</taxon>
    </lineage>
</organism>
<evidence type="ECO:0000256" key="11">
    <source>
        <dbReference type="ARBA" id="ARBA00023136"/>
    </source>
</evidence>
<accession>A0A2C9W3E9</accession>
<dbReference type="Gene3D" id="3.30.200.20">
    <property type="entry name" value="Phosphorylase Kinase, domain 1"/>
    <property type="match status" value="1"/>
</dbReference>
<evidence type="ECO:0000256" key="13">
    <source>
        <dbReference type="ARBA" id="ARBA00048679"/>
    </source>
</evidence>
<keyword evidence="7 14" id="KW-0547">Nucleotide-binding</keyword>
<dbReference type="PROSITE" id="PS00108">
    <property type="entry name" value="PROTEIN_KINASE_ST"/>
    <property type="match status" value="1"/>
</dbReference>